<feature type="transmembrane region" description="Helical" evidence="1">
    <location>
        <begin position="81"/>
        <end position="101"/>
    </location>
</feature>
<evidence type="ECO:0008006" key="4">
    <source>
        <dbReference type="Google" id="ProtNLM"/>
    </source>
</evidence>
<keyword evidence="1" id="KW-0812">Transmembrane</keyword>
<accession>A0ABD2SWI5</accession>
<proteinExistence type="predicted"/>
<organism evidence="2 3">
    <name type="scientific">Solanum stoloniferum</name>
    <dbReference type="NCBI Taxonomy" id="62892"/>
    <lineage>
        <taxon>Eukaryota</taxon>
        <taxon>Viridiplantae</taxon>
        <taxon>Streptophyta</taxon>
        <taxon>Embryophyta</taxon>
        <taxon>Tracheophyta</taxon>
        <taxon>Spermatophyta</taxon>
        <taxon>Magnoliopsida</taxon>
        <taxon>eudicotyledons</taxon>
        <taxon>Gunneridae</taxon>
        <taxon>Pentapetalae</taxon>
        <taxon>asterids</taxon>
        <taxon>lamiids</taxon>
        <taxon>Solanales</taxon>
        <taxon>Solanaceae</taxon>
        <taxon>Solanoideae</taxon>
        <taxon>Solaneae</taxon>
        <taxon>Solanum</taxon>
    </lineage>
</organism>
<keyword evidence="3" id="KW-1185">Reference proteome</keyword>
<dbReference type="EMBL" id="JBJKTR010000013">
    <property type="protein sequence ID" value="KAL3348192.1"/>
    <property type="molecule type" value="Genomic_DNA"/>
</dbReference>
<comment type="caution">
    <text evidence="2">The sequence shown here is derived from an EMBL/GenBank/DDBJ whole genome shotgun (WGS) entry which is preliminary data.</text>
</comment>
<evidence type="ECO:0000256" key="1">
    <source>
        <dbReference type="SAM" id="Phobius"/>
    </source>
</evidence>
<keyword evidence="1" id="KW-0472">Membrane</keyword>
<dbReference type="Proteomes" id="UP001627284">
    <property type="component" value="Unassembled WGS sequence"/>
</dbReference>
<reference evidence="2 3" key="1">
    <citation type="submission" date="2024-05" db="EMBL/GenBank/DDBJ databases">
        <title>De novo assembly of an allotetraploid wild potato.</title>
        <authorList>
            <person name="Hosaka A.J."/>
        </authorList>
    </citation>
    <scope>NUCLEOTIDE SEQUENCE [LARGE SCALE GENOMIC DNA]</scope>
    <source>
        <tissue evidence="2">Young leaves</tissue>
    </source>
</reference>
<keyword evidence="1" id="KW-1133">Transmembrane helix</keyword>
<gene>
    <name evidence="2" type="ORF">AABB24_021715</name>
</gene>
<protein>
    <recommendedName>
        <fullName evidence="4">Transmembrane protein</fullName>
    </recommendedName>
</protein>
<evidence type="ECO:0000313" key="2">
    <source>
        <dbReference type="EMBL" id="KAL3348192.1"/>
    </source>
</evidence>
<evidence type="ECO:0000313" key="3">
    <source>
        <dbReference type="Proteomes" id="UP001627284"/>
    </source>
</evidence>
<name>A0ABD2SWI5_9SOLN</name>
<dbReference type="AlphaFoldDB" id="A0ABD2SWI5"/>
<sequence>MWRHLVATRSIGRDWNGLVRADACFFHKFRRSTAATLTFWTAASRSYLLTLERKENRAGRFWLGFAFGSCGERREKRRDGVVWLLLYVYVFAVVWYCWEWAGIGN</sequence>